<evidence type="ECO:0000256" key="5">
    <source>
        <dbReference type="ARBA" id="ARBA00022679"/>
    </source>
</evidence>
<dbReference type="HOGENOM" id="CLU_038422_0_0_11"/>
<dbReference type="SUPFAM" id="SSF53335">
    <property type="entry name" value="S-adenosyl-L-methionine-dependent methyltransferases"/>
    <property type="match status" value="1"/>
</dbReference>
<accession>H5XAJ8</accession>
<evidence type="ECO:0000256" key="6">
    <source>
        <dbReference type="ARBA" id="ARBA00022691"/>
    </source>
</evidence>
<evidence type="ECO:0000256" key="8">
    <source>
        <dbReference type="SAM" id="MobiDB-lite"/>
    </source>
</evidence>
<feature type="binding site" evidence="7">
    <location>
        <position position="167"/>
    </location>
    <ligand>
        <name>S-adenosyl-L-methionine</name>
        <dbReference type="ChEBI" id="CHEBI:59789"/>
    </ligand>
</feature>
<dbReference type="GO" id="GO:0071424">
    <property type="term" value="F:rRNA (cytosine-N4-)-methyltransferase activity"/>
    <property type="evidence" value="ECO:0007669"/>
    <property type="project" value="UniProtKB-UniRule"/>
</dbReference>
<dbReference type="EC" id="2.1.1.199" evidence="7"/>
<keyword evidence="10" id="KW-1185">Reference proteome</keyword>
<feature type="binding site" evidence="7">
    <location>
        <position position="140"/>
    </location>
    <ligand>
        <name>S-adenosyl-L-methionine</name>
        <dbReference type="ChEBI" id="CHEBI:59789"/>
    </ligand>
</feature>
<dbReference type="Gene3D" id="3.40.50.150">
    <property type="entry name" value="Vaccinia Virus protein VP39"/>
    <property type="match status" value="1"/>
</dbReference>
<evidence type="ECO:0000256" key="3">
    <source>
        <dbReference type="ARBA" id="ARBA00022552"/>
    </source>
</evidence>
<dbReference type="InterPro" id="IPR002903">
    <property type="entry name" value="RsmH"/>
</dbReference>
<evidence type="ECO:0000256" key="1">
    <source>
        <dbReference type="ARBA" id="ARBA00010396"/>
    </source>
</evidence>
<evidence type="ECO:0000313" key="9">
    <source>
        <dbReference type="EMBL" id="EHR50428.1"/>
    </source>
</evidence>
<feature type="region of interest" description="Disordered" evidence="8">
    <location>
        <begin position="1"/>
        <end position="86"/>
    </location>
</feature>
<dbReference type="SUPFAM" id="SSF81799">
    <property type="entry name" value="Putative methyltransferase TM0872, insert domain"/>
    <property type="match status" value="1"/>
</dbReference>
<dbReference type="Pfam" id="PF01795">
    <property type="entry name" value="Methyltransf_5"/>
    <property type="match status" value="1"/>
</dbReference>
<dbReference type="FunFam" id="1.10.150.170:FF:000001">
    <property type="entry name" value="Ribosomal RNA small subunit methyltransferase H"/>
    <property type="match status" value="1"/>
</dbReference>
<evidence type="ECO:0000256" key="4">
    <source>
        <dbReference type="ARBA" id="ARBA00022603"/>
    </source>
</evidence>
<dbReference type="GO" id="GO:0005737">
    <property type="term" value="C:cytoplasm"/>
    <property type="evidence" value="ECO:0007669"/>
    <property type="project" value="UniProtKB-SubCell"/>
</dbReference>
<feature type="compositionally biased region" description="Polar residues" evidence="8">
    <location>
        <begin position="9"/>
        <end position="19"/>
    </location>
</feature>
<dbReference type="InterPro" id="IPR029063">
    <property type="entry name" value="SAM-dependent_MTases_sf"/>
</dbReference>
<feature type="binding site" evidence="7">
    <location>
        <position position="195"/>
    </location>
    <ligand>
        <name>S-adenosyl-L-methionine</name>
        <dbReference type="ChEBI" id="CHEBI:59789"/>
    </ligand>
</feature>
<proteinExistence type="inferred from homology"/>
<feature type="compositionally biased region" description="Basic and acidic residues" evidence="8">
    <location>
        <begin position="63"/>
        <end position="79"/>
    </location>
</feature>
<reference evidence="9 10" key="1">
    <citation type="journal article" date="2012" name="Stand. Genomic Sci.">
        <title>Genome sequence of the ocean sediment bacterium Saccharomonospora marina type strain (XMU15(T)).</title>
        <authorList>
            <person name="Klenk H.P."/>
            <person name="Lu M."/>
            <person name="Lucas S."/>
            <person name="Lapidus A."/>
            <person name="Copeland A."/>
            <person name="Pitluck S."/>
            <person name="Goodwin L.A."/>
            <person name="Han C."/>
            <person name="Tapia R."/>
            <person name="Brambilla E.M."/>
            <person name="Potter G."/>
            <person name="Land M."/>
            <person name="Ivanova N."/>
            <person name="Rohde M."/>
            <person name="Goker M."/>
            <person name="Detter J.C."/>
            <person name="Li W.J."/>
            <person name="Kyrpides N.C."/>
            <person name="Woyke T."/>
        </authorList>
    </citation>
    <scope>NUCLEOTIDE SEQUENCE [LARGE SCALE GENOMIC DNA]</scope>
    <source>
        <strain evidence="9 10">XMU15</strain>
    </source>
</reference>
<keyword evidence="5 7" id="KW-0808">Transferase</keyword>
<comment type="similarity">
    <text evidence="1 7">Belongs to the methyltransferase superfamily. RsmH family.</text>
</comment>
<dbReference type="eggNOG" id="COG0275">
    <property type="taxonomic scope" value="Bacteria"/>
</dbReference>
<protein>
    <recommendedName>
        <fullName evidence="7">Ribosomal RNA small subunit methyltransferase H</fullName>
        <ecNumber evidence="7">2.1.1.199</ecNumber>
    </recommendedName>
    <alternativeName>
        <fullName evidence="7">16S rRNA m(4)C1402 methyltransferase</fullName>
    </alternativeName>
    <alternativeName>
        <fullName evidence="7">rRNA (cytosine-N(4)-)-methyltransferase RsmH</fullName>
    </alternativeName>
</protein>
<dbReference type="AlphaFoldDB" id="H5XAJ8"/>
<evidence type="ECO:0000256" key="2">
    <source>
        <dbReference type="ARBA" id="ARBA00022490"/>
    </source>
</evidence>
<dbReference type="EMBL" id="CM001439">
    <property type="protein sequence ID" value="EHR50428.1"/>
    <property type="molecule type" value="Genomic_DNA"/>
</dbReference>
<comment type="function">
    <text evidence="7">Specifically methylates the N4 position of cytidine in position 1402 (C1402) of 16S rRNA.</text>
</comment>
<dbReference type="PANTHER" id="PTHR11265:SF0">
    <property type="entry name" value="12S RRNA N4-METHYLCYTIDINE METHYLTRANSFERASE"/>
    <property type="match status" value="1"/>
</dbReference>
<dbReference type="InterPro" id="IPR023397">
    <property type="entry name" value="SAM-dep_MeTrfase_MraW_recog"/>
</dbReference>
<sequence length="401" mass="43745">MHLPRYQVRNLTASASRQPGSRLGHERDVARTAQETGEALSTPRTSSLDGTSDAGRSASAGMENREQGKPRPRSPREYRPGVTVTGNGEHVPVLLDRVLELLEPALTGPEPVLVDATVGLGGHADALLTANPSLRLIGLDRDRDALRDSGQRLARHGDRVRLVHAVYDRMPDVLAELGLSHVDAVLMDLGVSSMQLDRQERGFAYARDAPLDMRMDPAAGLTAADVLNTYSVADLTRVLRDYGEERFANRIAKAVVAEREREPFDRSERLVRLLYDTVPAPSRRTGGHPAKRTFQALRIEVNAELETLRAALPAAIELLTGGGRIVVESYHSLEDRIVKREFAGRAASRTPQGLPVELPGHGPELRLLTRGAEKASEEEIERNPRAASVRLRAAEKIGAAA</sequence>
<dbReference type="NCBIfam" id="TIGR00006">
    <property type="entry name" value="16S rRNA (cytosine(1402)-N(4))-methyltransferase RsmH"/>
    <property type="match status" value="1"/>
</dbReference>
<feature type="binding site" evidence="7">
    <location>
        <begin position="121"/>
        <end position="123"/>
    </location>
    <ligand>
        <name>S-adenosyl-L-methionine</name>
        <dbReference type="ChEBI" id="CHEBI:59789"/>
    </ligand>
</feature>
<comment type="subcellular location">
    <subcellularLocation>
        <location evidence="7">Cytoplasm</location>
    </subcellularLocation>
</comment>
<keyword evidence="4 7" id="KW-0489">Methyltransferase</keyword>
<organism evidence="9 10">
    <name type="scientific">Saccharomonospora marina XMU15</name>
    <dbReference type="NCBI Taxonomy" id="882083"/>
    <lineage>
        <taxon>Bacteria</taxon>
        <taxon>Bacillati</taxon>
        <taxon>Actinomycetota</taxon>
        <taxon>Actinomycetes</taxon>
        <taxon>Pseudonocardiales</taxon>
        <taxon>Pseudonocardiaceae</taxon>
        <taxon>Saccharomonospora</taxon>
    </lineage>
</organism>
<dbReference type="Proteomes" id="UP000004926">
    <property type="component" value="Chromosome"/>
</dbReference>
<comment type="catalytic activity">
    <reaction evidence="7">
        <text>cytidine(1402) in 16S rRNA + S-adenosyl-L-methionine = N(4)-methylcytidine(1402) in 16S rRNA + S-adenosyl-L-homocysteine + H(+)</text>
        <dbReference type="Rhea" id="RHEA:42928"/>
        <dbReference type="Rhea" id="RHEA-COMP:10286"/>
        <dbReference type="Rhea" id="RHEA-COMP:10287"/>
        <dbReference type="ChEBI" id="CHEBI:15378"/>
        <dbReference type="ChEBI" id="CHEBI:57856"/>
        <dbReference type="ChEBI" id="CHEBI:59789"/>
        <dbReference type="ChEBI" id="CHEBI:74506"/>
        <dbReference type="ChEBI" id="CHEBI:82748"/>
        <dbReference type="EC" id="2.1.1.199"/>
    </reaction>
</comment>
<dbReference type="STRING" id="882083.SacmaDRAFT_2174"/>
<name>H5XAJ8_9PSEU</name>
<keyword evidence="2 7" id="KW-0963">Cytoplasm</keyword>
<evidence type="ECO:0000313" key="10">
    <source>
        <dbReference type="Proteomes" id="UP000004926"/>
    </source>
</evidence>
<dbReference type="HAMAP" id="MF_01007">
    <property type="entry name" value="16SrRNA_methyltr_H"/>
    <property type="match status" value="1"/>
</dbReference>
<feature type="binding site" evidence="7">
    <location>
        <position position="188"/>
    </location>
    <ligand>
        <name>S-adenosyl-L-methionine</name>
        <dbReference type="ChEBI" id="CHEBI:59789"/>
    </ligand>
</feature>
<evidence type="ECO:0000256" key="7">
    <source>
        <dbReference type="HAMAP-Rule" id="MF_01007"/>
    </source>
</evidence>
<keyword evidence="6 7" id="KW-0949">S-adenosyl-L-methionine</keyword>
<dbReference type="GO" id="GO:0070475">
    <property type="term" value="P:rRNA base methylation"/>
    <property type="evidence" value="ECO:0007669"/>
    <property type="project" value="UniProtKB-UniRule"/>
</dbReference>
<gene>
    <name evidence="7" type="primary">rsmH</name>
    <name evidence="9" type="ORF">SacmaDRAFT_2174</name>
</gene>
<dbReference type="PANTHER" id="PTHR11265">
    <property type="entry name" value="S-ADENOSYL-METHYLTRANSFERASE MRAW"/>
    <property type="match status" value="1"/>
</dbReference>
<dbReference type="Gene3D" id="1.10.150.170">
    <property type="entry name" value="Putative methyltransferase TM0872, insert domain"/>
    <property type="match status" value="1"/>
</dbReference>
<keyword evidence="3 7" id="KW-0698">rRNA processing</keyword>